<dbReference type="Proteomes" id="UP000799423">
    <property type="component" value="Unassembled WGS sequence"/>
</dbReference>
<accession>A0A6A7B6W0</accession>
<proteinExistence type="predicted"/>
<sequence>MILHRHQPSHFVMTDVRRDVNLHSRIRGNNRIMHMSLCFCRYVCMYACMHACDRKKLYEHLLAAHLSCRANSITRSMRAMTLECTTHILAYVSPFFLDQSYSGVYGLESLLVSRVCSTHK</sequence>
<reference evidence="1" key="1">
    <citation type="submission" date="2020-01" db="EMBL/GenBank/DDBJ databases">
        <authorList>
            <consortium name="DOE Joint Genome Institute"/>
            <person name="Haridas S."/>
            <person name="Albert R."/>
            <person name="Binder M."/>
            <person name="Bloem J."/>
            <person name="Labutti K."/>
            <person name="Salamov A."/>
            <person name="Andreopoulos B."/>
            <person name="Baker S.E."/>
            <person name="Barry K."/>
            <person name="Bills G."/>
            <person name="Bluhm B.H."/>
            <person name="Cannon C."/>
            <person name="Castanera R."/>
            <person name="Culley D.E."/>
            <person name="Daum C."/>
            <person name="Ezra D."/>
            <person name="Gonzalez J.B."/>
            <person name="Henrissat B."/>
            <person name="Kuo A."/>
            <person name="Liang C."/>
            <person name="Lipzen A."/>
            <person name="Lutzoni F."/>
            <person name="Magnuson J."/>
            <person name="Mondo S."/>
            <person name="Nolan M."/>
            <person name="Ohm R."/>
            <person name="Pangilinan J."/>
            <person name="Park H.-J."/>
            <person name="Ramirez L."/>
            <person name="Alfaro M."/>
            <person name="Sun H."/>
            <person name="Tritt A."/>
            <person name="Yoshinaga Y."/>
            <person name="Zwiers L.-H."/>
            <person name="Turgeon B.G."/>
            <person name="Goodwin S.B."/>
            <person name="Spatafora J.W."/>
            <person name="Crous P.W."/>
            <person name="Grigoriev I.V."/>
        </authorList>
    </citation>
    <scope>NUCLEOTIDE SEQUENCE</scope>
    <source>
        <strain evidence="1">IPT5</strain>
    </source>
</reference>
<name>A0A6A7B6W0_9PLEO</name>
<keyword evidence="2" id="KW-1185">Reference proteome</keyword>
<evidence type="ECO:0000313" key="1">
    <source>
        <dbReference type="EMBL" id="KAF2850109.1"/>
    </source>
</evidence>
<protein>
    <submittedName>
        <fullName evidence="1">Uncharacterized protein</fullName>
    </submittedName>
</protein>
<evidence type="ECO:0000313" key="2">
    <source>
        <dbReference type="Proteomes" id="UP000799423"/>
    </source>
</evidence>
<dbReference type="AlphaFoldDB" id="A0A6A7B6W0"/>
<gene>
    <name evidence="1" type="ORF">T440DRAFT_114594</name>
</gene>
<organism evidence="1 2">
    <name type="scientific">Plenodomus tracheiphilus IPT5</name>
    <dbReference type="NCBI Taxonomy" id="1408161"/>
    <lineage>
        <taxon>Eukaryota</taxon>
        <taxon>Fungi</taxon>
        <taxon>Dikarya</taxon>
        <taxon>Ascomycota</taxon>
        <taxon>Pezizomycotina</taxon>
        <taxon>Dothideomycetes</taxon>
        <taxon>Pleosporomycetidae</taxon>
        <taxon>Pleosporales</taxon>
        <taxon>Pleosporineae</taxon>
        <taxon>Leptosphaeriaceae</taxon>
        <taxon>Plenodomus</taxon>
    </lineage>
</organism>
<dbReference type="EMBL" id="MU006308">
    <property type="protein sequence ID" value="KAF2850109.1"/>
    <property type="molecule type" value="Genomic_DNA"/>
</dbReference>